<feature type="region of interest" description="Disordered" evidence="1">
    <location>
        <begin position="128"/>
        <end position="154"/>
    </location>
</feature>
<dbReference type="InterPro" id="IPR023093">
    <property type="entry name" value="ScpA-like_C"/>
</dbReference>
<dbReference type="AlphaFoldDB" id="A0A0D8XBF5"/>
<feature type="domain" description="Rad21/Rec8-like protein C-terminal eukaryotic" evidence="2">
    <location>
        <begin position="179"/>
        <end position="228"/>
    </location>
</feature>
<dbReference type="GO" id="GO:1990414">
    <property type="term" value="P:replication-born double-strand break repair via sister chromatid exchange"/>
    <property type="evidence" value="ECO:0007669"/>
    <property type="project" value="TreeGrafter"/>
</dbReference>
<dbReference type="STRING" id="29172.A0A0D8XBF5"/>
<protein>
    <recommendedName>
        <fullName evidence="2">Rad21/Rec8-like protein C-terminal eukaryotic domain-containing protein</fullName>
    </recommendedName>
</protein>
<evidence type="ECO:0000259" key="2">
    <source>
        <dbReference type="Pfam" id="PF04824"/>
    </source>
</evidence>
<evidence type="ECO:0000313" key="4">
    <source>
        <dbReference type="Proteomes" id="UP000053766"/>
    </source>
</evidence>
<name>A0A0D8XBF5_DICVI</name>
<dbReference type="OrthoDB" id="10071381at2759"/>
<dbReference type="PANTHER" id="PTHR12585:SF69">
    <property type="entry name" value="FI11703P"/>
    <property type="match status" value="1"/>
</dbReference>
<dbReference type="GO" id="GO:0007062">
    <property type="term" value="P:sister chromatid cohesion"/>
    <property type="evidence" value="ECO:0007669"/>
    <property type="project" value="InterPro"/>
</dbReference>
<dbReference type="Gene3D" id="1.10.10.580">
    <property type="entry name" value="Structural maintenance of chromosome 1. Chain E"/>
    <property type="match status" value="1"/>
</dbReference>
<dbReference type="EMBL" id="KN716940">
    <property type="protein sequence ID" value="KJH40984.1"/>
    <property type="molecule type" value="Genomic_DNA"/>
</dbReference>
<evidence type="ECO:0000313" key="3">
    <source>
        <dbReference type="EMBL" id="KJH40984.1"/>
    </source>
</evidence>
<reference evidence="3 4" key="1">
    <citation type="submission" date="2013-11" db="EMBL/GenBank/DDBJ databases">
        <title>Draft genome of the bovine lungworm Dictyocaulus viviparus.</title>
        <authorList>
            <person name="Mitreva M."/>
        </authorList>
    </citation>
    <scope>NUCLEOTIDE SEQUENCE [LARGE SCALE GENOMIC DNA]</scope>
    <source>
        <strain evidence="3 4">HannoverDv2000</strain>
    </source>
</reference>
<accession>A0A0D8XBF5</accession>
<dbReference type="PANTHER" id="PTHR12585">
    <property type="entry name" value="SCC1 / RAD21 FAMILY MEMBER"/>
    <property type="match status" value="1"/>
</dbReference>
<sequence length="235" mass="26442">MMARERKSVPMDALFSDSNYGDDFEDIGPVLFDPIGSESPTTMVAELHSSLEESPTKDNEDVFYQLSEKRKRKSDASFTIISLMYLNLLLRRQHMDIFQIPSKIEEFSIYQDGICCYVPATDIIDRSSANGESEKSKYGRGVEEDEGVEGDEDHRWSKRTQNVLNSIVTKLRLTGECQISLNDLLTKGATRKTAAQKFYTLLVLKKSQAIAVEQHGPYEDIFISAGPNIAQIVGK</sequence>
<keyword evidence="4" id="KW-1185">Reference proteome</keyword>
<dbReference type="Pfam" id="PF04824">
    <property type="entry name" value="Rad21_Rec8"/>
    <property type="match status" value="1"/>
</dbReference>
<dbReference type="InterPro" id="IPR039781">
    <property type="entry name" value="Rad21/Rec8-like"/>
</dbReference>
<proteinExistence type="predicted"/>
<dbReference type="GO" id="GO:0008278">
    <property type="term" value="C:cohesin complex"/>
    <property type="evidence" value="ECO:0007669"/>
    <property type="project" value="InterPro"/>
</dbReference>
<reference evidence="4" key="2">
    <citation type="journal article" date="2016" name="Sci. Rep.">
        <title>Dictyocaulus viviparus genome, variome and transcriptome elucidate lungworm biology and support future intervention.</title>
        <authorList>
            <person name="McNulty S.N."/>
            <person name="Strube C."/>
            <person name="Rosa B.A."/>
            <person name="Martin J.C."/>
            <person name="Tyagi R."/>
            <person name="Choi Y.J."/>
            <person name="Wang Q."/>
            <person name="Hallsworth Pepin K."/>
            <person name="Zhang X."/>
            <person name="Ozersky P."/>
            <person name="Wilson R.K."/>
            <person name="Sternberg P.W."/>
            <person name="Gasser R.B."/>
            <person name="Mitreva M."/>
        </authorList>
    </citation>
    <scope>NUCLEOTIDE SEQUENCE [LARGE SCALE GENOMIC DNA]</scope>
    <source>
        <strain evidence="4">HannoverDv2000</strain>
    </source>
</reference>
<dbReference type="InterPro" id="IPR006909">
    <property type="entry name" value="Rad21/Rec8_C_eu"/>
</dbReference>
<dbReference type="InterPro" id="IPR036390">
    <property type="entry name" value="WH_DNA-bd_sf"/>
</dbReference>
<evidence type="ECO:0000256" key="1">
    <source>
        <dbReference type="SAM" id="MobiDB-lite"/>
    </source>
</evidence>
<gene>
    <name evidence="3" type="ORF">DICVIV_13048</name>
</gene>
<dbReference type="Proteomes" id="UP000053766">
    <property type="component" value="Unassembled WGS sequence"/>
</dbReference>
<dbReference type="GO" id="GO:0003682">
    <property type="term" value="F:chromatin binding"/>
    <property type="evidence" value="ECO:0007669"/>
    <property type="project" value="TreeGrafter"/>
</dbReference>
<dbReference type="SUPFAM" id="SSF46785">
    <property type="entry name" value="Winged helix' DNA-binding domain"/>
    <property type="match status" value="1"/>
</dbReference>
<feature type="compositionally biased region" description="Basic and acidic residues" evidence="1">
    <location>
        <begin position="132"/>
        <end position="142"/>
    </location>
</feature>
<organism evidence="3 4">
    <name type="scientific">Dictyocaulus viviparus</name>
    <name type="common">Bovine lungworm</name>
    <dbReference type="NCBI Taxonomy" id="29172"/>
    <lineage>
        <taxon>Eukaryota</taxon>
        <taxon>Metazoa</taxon>
        <taxon>Ecdysozoa</taxon>
        <taxon>Nematoda</taxon>
        <taxon>Chromadorea</taxon>
        <taxon>Rhabditida</taxon>
        <taxon>Rhabditina</taxon>
        <taxon>Rhabditomorpha</taxon>
        <taxon>Strongyloidea</taxon>
        <taxon>Metastrongylidae</taxon>
        <taxon>Dictyocaulus</taxon>
    </lineage>
</organism>